<protein>
    <submittedName>
        <fullName evidence="1">Uncharacterized protein</fullName>
    </submittedName>
</protein>
<evidence type="ECO:0000313" key="1">
    <source>
        <dbReference type="EMBL" id="KAF0038995.1"/>
    </source>
</evidence>
<reference evidence="1 2" key="1">
    <citation type="submission" date="2019-06" db="EMBL/GenBank/DDBJ databases">
        <title>Draft genomes of female and male turbot (Scophthalmus maximus).</title>
        <authorList>
            <person name="Xu H."/>
            <person name="Xu X.-W."/>
            <person name="Shao C."/>
            <person name="Chen S."/>
        </authorList>
    </citation>
    <scope>NUCLEOTIDE SEQUENCE [LARGE SCALE GENOMIC DNA]</scope>
    <source>
        <strain evidence="1">Ysfricsl-2016a</strain>
        <tissue evidence="1">Blood</tissue>
    </source>
</reference>
<comment type="caution">
    <text evidence="1">The sequence shown here is derived from an EMBL/GenBank/DDBJ whole genome shotgun (WGS) entry which is preliminary data.</text>
</comment>
<evidence type="ECO:0000313" key="2">
    <source>
        <dbReference type="Proteomes" id="UP000438429"/>
    </source>
</evidence>
<dbReference type="EMBL" id="VEVO01000008">
    <property type="protein sequence ID" value="KAF0038995.1"/>
    <property type="molecule type" value="Genomic_DNA"/>
</dbReference>
<proteinExistence type="predicted"/>
<sequence length="207" mass="23272">MMSGATAVATRDILAGVRPRWLTERLKASAKLKTCQPLRYISECSTSVFIHEPPMLVLPPTKQNLSHSSHFKLHSSLPFHHFPTFLSQAGELSVYFAGQVHSAAGCYRRTHQTADLEKQLIQSCWSTATNTAMTRSGNFSILRHTTSYRSLRQLSTNRVSQIVDVARMTYQHCRQDFVTKFQRLLNSSKTLAVLIFSVTRLQSPSGS</sequence>
<accession>A0A6A4T1P2</accession>
<dbReference type="AlphaFoldDB" id="A0A6A4T1P2"/>
<organism evidence="1 2">
    <name type="scientific">Scophthalmus maximus</name>
    <name type="common">Turbot</name>
    <name type="synonym">Psetta maxima</name>
    <dbReference type="NCBI Taxonomy" id="52904"/>
    <lineage>
        <taxon>Eukaryota</taxon>
        <taxon>Metazoa</taxon>
        <taxon>Chordata</taxon>
        <taxon>Craniata</taxon>
        <taxon>Vertebrata</taxon>
        <taxon>Euteleostomi</taxon>
        <taxon>Actinopterygii</taxon>
        <taxon>Neopterygii</taxon>
        <taxon>Teleostei</taxon>
        <taxon>Neoteleostei</taxon>
        <taxon>Acanthomorphata</taxon>
        <taxon>Carangaria</taxon>
        <taxon>Pleuronectiformes</taxon>
        <taxon>Pleuronectoidei</taxon>
        <taxon>Scophthalmidae</taxon>
        <taxon>Scophthalmus</taxon>
    </lineage>
</organism>
<name>A0A6A4T1P2_SCOMX</name>
<dbReference type="Proteomes" id="UP000438429">
    <property type="component" value="Unassembled WGS sequence"/>
</dbReference>
<gene>
    <name evidence="1" type="ORF">F2P81_009479</name>
</gene>